<keyword evidence="2" id="KW-1185">Reference proteome</keyword>
<sequence length="191" mass="20961">MGDYVQTVVDLDATPAEAPALAERALDRLVREGIVRAGRTDCVLGAPLGNPPEEHWAKAVAEPDREPADGLDAEIGRTVFHGGQGGAHYAVCPQYDERTCFCTGTWKEIEGADEPFFAAIRTWDATGEATVTCPHCASASDLRAWKWADDYYAFAHLGLECWNWPDFAPRFLDDFAQVLGGHRAVRIRGKL</sequence>
<protein>
    <submittedName>
        <fullName evidence="1">Uncharacterized protein</fullName>
    </submittedName>
</protein>
<gene>
    <name evidence="1" type="ORF">GCM10009564_40050</name>
</gene>
<dbReference type="Proteomes" id="UP001501072">
    <property type="component" value="Unassembled WGS sequence"/>
</dbReference>
<evidence type="ECO:0000313" key="1">
    <source>
        <dbReference type="EMBL" id="GAA1013425.1"/>
    </source>
</evidence>
<comment type="caution">
    <text evidence="1">The sequence shown here is derived from an EMBL/GenBank/DDBJ whole genome shotgun (WGS) entry which is preliminary data.</text>
</comment>
<accession>A0ABP4DL00</accession>
<dbReference type="RefSeq" id="WP_346073694.1">
    <property type="nucleotide sequence ID" value="NZ_BAAAHU010000045.1"/>
</dbReference>
<name>A0ABP4DL00_9ACTN</name>
<organism evidence="1 2">
    <name type="scientific">Streptomyces thermogriseus</name>
    <dbReference type="NCBI Taxonomy" id="75292"/>
    <lineage>
        <taxon>Bacteria</taxon>
        <taxon>Bacillati</taxon>
        <taxon>Actinomycetota</taxon>
        <taxon>Actinomycetes</taxon>
        <taxon>Kitasatosporales</taxon>
        <taxon>Streptomycetaceae</taxon>
        <taxon>Streptomyces</taxon>
    </lineage>
</organism>
<dbReference type="EMBL" id="BAAAHU010000045">
    <property type="protein sequence ID" value="GAA1013425.1"/>
    <property type="molecule type" value="Genomic_DNA"/>
</dbReference>
<proteinExistence type="predicted"/>
<reference evidence="2" key="1">
    <citation type="journal article" date="2019" name="Int. J. Syst. Evol. Microbiol.">
        <title>The Global Catalogue of Microorganisms (GCM) 10K type strain sequencing project: providing services to taxonomists for standard genome sequencing and annotation.</title>
        <authorList>
            <consortium name="The Broad Institute Genomics Platform"/>
            <consortium name="The Broad Institute Genome Sequencing Center for Infectious Disease"/>
            <person name="Wu L."/>
            <person name="Ma J."/>
        </authorList>
    </citation>
    <scope>NUCLEOTIDE SEQUENCE [LARGE SCALE GENOMIC DNA]</scope>
    <source>
        <strain evidence="2">JCM 11269</strain>
    </source>
</reference>
<evidence type="ECO:0000313" key="2">
    <source>
        <dbReference type="Proteomes" id="UP001501072"/>
    </source>
</evidence>